<evidence type="ECO:0000256" key="1">
    <source>
        <dbReference type="ARBA" id="ARBA00009820"/>
    </source>
</evidence>
<keyword evidence="2" id="KW-0732">Signal</keyword>
<dbReference type="InterPro" id="IPR011659">
    <property type="entry name" value="WD40"/>
</dbReference>
<sequence length="296" mass="32631" precursor="true">MSRTLKTVAVSLTLLALTTHSFAQEKLTAIYAVDADGKNARMISDMEGFPSVGSPDVSPDGTRIAFDGWQDGENSGDAQIFILDIKTSKTQSVGYGAMPTWSADGKYLAYSSYDPRGVCIQAADRVASTIIDPQGWGIQWSPDGKKLAYTSRGNFIIYDLLTNSKKTIQPRADNPYRSIYWNADWSPDSKKLCFKGTLADGTYETAIVDISEDEPKLTVCYAYKGGYGNEFAWHPDGDRITTVKWSKGAQIHSFKPAANVETSPLEGQPTDRDNVAVDWSRDGKTLYFVSRPRKSE</sequence>
<dbReference type="PANTHER" id="PTHR36842">
    <property type="entry name" value="PROTEIN TOLB HOMOLOG"/>
    <property type="match status" value="1"/>
</dbReference>
<accession>A0A517QLS8</accession>
<feature type="signal peptide" evidence="2">
    <location>
        <begin position="1"/>
        <end position="23"/>
    </location>
</feature>
<keyword evidence="4" id="KW-1185">Reference proteome</keyword>
<dbReference type="SUPFAM" id="SSF82171">
    <property type="entry name" value="DPP6 N-terminal domain-like"/>
    <property type="match status" value="1"/>
</dbReference>
<dbReference type="Pfam" id="PF07676">
    <property type="entry name" value="PD40"/>
    <property type="match status" value="4"/>
</dbReference>
<evidence type="ECO:0000313" key="4">
    <source>
        <dbReference type="Proteomes" id="UP000315724"/>
    </source>
</evidence>
<evidence type="ECO:0000256" key="2">
    <source>
        <dbReference type="SAM" id="SignalP"/>
    </source>
</evidence>
<dbReference type="RefSeq" id="WP_197442162.1">
    <property type="nucleotide sequence ID" value="NZ_CP036267.1"/>
</dbReference>
<dbReference type="Proteomes" id="UP000315724">
    <property type="component" value="Chromosome"/>
</dbReference>
<dbReference type="InterPro" id="IPR011042">
    <property type="entry name" value="6-blade_b-propeller_TolB-like"/>
</dbReference>
<dbReference type="EMBL" id="CP036267">
    <property type="protein sequence ID" value="QDT32497.1"/>
    <property type="molecule type" value="Genomic_DNA"/>
</dbReference>
<comment type="similarity">
    <text evidence="1">Belongs to the TolB family.</text>
</comment>
<reference evidence="3 4" key="1">
    <citation type="submission" date="2019-02" db="EMBL/GenBank/DDBJ databases">
        <title>Deep-cultivation of Planctomycetes and their phenomic and genomic characterization uncovers novel biology.</title>
        <authorList>
            <person name="Wiegand S."/>
            <person name="Jogler M."/>
            <person name="Boedeker C."/>
            <person name="Pinto D."/>
            <person name="Vollmers J."/>
            <person name="Rivas-Marin E."/>
            <person name="Kohn T."/>
            <person name="Peeters S.H."/>
            <person name="Heuer A."/>
            <person name="Rast P."/>
            <person name="Oberbeckmann S."/>
            <person name="Bunk B."/>
            <person name="Jeske O."/>
            <person name="Meyerdierks A."/>
            <person name="Storesund J.E."/>
            <person name="Kallscheuer N."/>
            <person name="Luecker S."/>
            <person name="Lage O.M."/>
            <person name="Pohl T."/>
            <person name="Merkel B.J."/>
            <person name="Hornburger P."/>
            <person name="Mueller R.-W."/>
            <person name="Bruemmer F."/>
            <person name="Labrenz M."/>
            <person name="Spormann A.M."/>
            <person name="Op den Camp H."/>
            <person name="Overmann J."/>
            <person name="Amann R."/>
            <person name="Jetten M.S.M."/>
            <person name="Mascher T."/>
            <person name="Medema M.H."/>
            <person name="Devos D.P."/>
            <person name="Kaster A.-K."/>
            <person name="Ovreas L."/>
            <person name="Rohde M."/>
            <person name="Galperin M.Y."/>
            <person name="Jogler C."/>
        </authorList>
    </citation>
    <scope>NUCLEOTIDE SEQUENCE [LARGE SCALE GENOMIC DNA]</scope>
    <source>
        <strain evidence="3 4">Mal48</strain>
    </source>
</reference>
<dbReference type="Gene3D" id="2.120.10.30">
    <property type="entry name" value="TolB, C-terminal domain"/>
    <property type="match status" value="2"/>
</dbReference>
<dbReference type="PANTHER" id="PTHR36842:SF1">
    <property type="entry name" value="PROTEIN TOLB"/>
    <property type="match status" value="1"/>
</dbReference>
<feature type="chain" id="PRO_5022206732" evidence="2">
    <location>
        <begin position="24"/>
        <end position="296"/>
    </location>
</feature>
<name>A0A517QLS8_9PLAN</name>
<protein>
    <submittedName>
        <fullName evidence="3">Translocation protein TolB</fullName>
    </submittedName>
</protein>
<dbReference type="AlphaFoldDB" id="A0A517QLS8"/>
<organism evidence="3 4">
    <name type="scientific">Thalassoglobus polymorphus</name>
    <dbReference type="NCBI Taxonomy" id="2527994"/>
    <lineage>
        <taxon>Bacteria</taxon>
        <taxon>Pseudomonadati</taxon>
        <taxon>Planctomycetota</taxon>
        <taxon>Planctomycetia</taxon>
        <taxon>Planctomycetales</taxon>
        <taxon>Planctomycetaceae</taxon>
        <taxon>Thalassoglobus</taxon>
    </lineage>
</organism>
<proteinExistence type="inferred from homology"/>
<gene>
    <name evidence="3" type="ORF">Mal48_17440</name>
</gene>
<evidence type="ECO:0000313" key="3">
    <source>
        <dbReference type="EMBL" id="QDT32497.1"/>
    </source>
</evidence>
<dbReference type="KEGG" id="tpol:Mal48_17440"/>